<dbReference type="Proteomes" id="UP000001542">
    <property type="component" value="Unassembled WGS sequence"/>
</dbReference>
<dbReference type="SMR" id="A2ENS6"/>
<dbReference type="RefSeq" id="XP_001317925.1">
    <property type="nucleotide sequence ID" value="XM_001317890.1"/>
</dbReference>
<dbReference type="KEGG" id="tva:4763562"/>
<dbReference type="VEuPathDB" id="TrichDB:TVAG_005460"/>
<accession>A2ENS6</accession>
<reference evidence="2" key="2">
    <citation type="journal article" date="2007" name="Science">
        <title>Draft genome sequence of the sexually transmitted pathogen Trichomonas vaginalis.</title>
        <authorList>
            <person name="Carlton J.M."/>
            <person name="Hirt R.P."/>
            <person name="Silva J.C."/>
            <person name="Delcher A.L."/>
            <person name="Schatz M."/>
            <person name="Zhao Q."/>
            <person name="Wortman J.R."/>
            <person name="Bidwell S.L."/>
            <person name="Alsmark U.C.M."/>
            <person name="Besteiro S."/>
            <person name="Sicheritz-Ponten T."/>
            <person name="Noel C.J."/>
            <person name="Dacks J.B."/>
            <person name="Foster P.G."/>
            <person name="Simillion C."/>
            <person name="Van de Peer Y."/>
            <person name="Miranda-Saavedra D."/>
            <person name="Barton G.J."/>
            <person name="Westrop G.D."/>
            <person name="Mueller S."/>
            <person name="Dessi D."/>
            <person name="Fiori P.L."/>
            <person name="Ren Q."/>
            <person name="Paulsen I."/>
            <person name="Zhang H."/>
            <person name="Bastida-Corcuera F.D."/>
            <person name="Simoes-Barbosa A."/>
            <person name="Brown M.T."/>
            <person name="Hayes R.D."/>
            <person name="Mukherjee M."/>
            <person name="Okumura C.Y."/>
            <person name="Schneider R."/>
            <person name="Smith A.J."/>
            <person name="Vanacova S."/>
            <person name="Villalvazo M."/>
            <person name="Haas B.J."/>
            <person name="Pertea M."/>
            <person name="Feldblyum T.V."/>
            <person name="Utterback T.R."/>
            <person name="Shu C.L."/>
            <person name="Osoegawa K."/>
            <person name="de Jong P.J."/>
            <person name="Hrdy I."/>
            <person name="Horvathova L."/>
            <person name="Zubacova Z."/>
            <person name="Dolezal P."/>
            <person name="Malik S.B."/>
            <person name="Logsdon J.M. Jr."/>
            <person name="Henze K."/>
            <person name="Gupta A."/>
            <person name="Wang C.C."/>
            <person name="Dunne R.L."/>
            <person name="Upcroft J.A."/>
            <person name="Upcroft P."/>
            <person name="White O."/>
            <person name="Salzberg S.L."/>
            <person name="Tang P."/>
            <person name="Chiu C.-H."/>
            <person name="Lee Y.-S."/>
            <person name="Embley T.M."/>
            <person name="Coombs G.H."/>
            <person name="Mottram J.C."/>
            <person name="Tachezy J."/>
            <person name="Fraser-Liggett C.M."/>
            <person name="Johnson P.J."/>
        </authorList>
    </citation>
    <scope>NUCLEOTIDE SEQUENCE [LARGE SCALE GENOMIC DNA]</scope>
    <source>
        <strain evidence="2">G3</strain>
    </source>
</reference>
<proteinExistence type="predicted"/>
<reference evidence="2" key="1">
    <citation type="submission" date="2006-10" db="EMBL/GenBank/DDBJ databases">
        <authorList>
            <person name="Amadeo P."/>
            <person name="Zhao Q."/>
            <person name="Wortman J."/>
            <person name="Fraser-Liggett C."/>
            <person name="Carlton J."/>
        </authorList>
    </citation>
    <scope>NUCLEOTIDE SEQUENCE</scope>
    <source>
        <strain evidence="2">G3</strain>
    </source>
</reference>
<evidence type="ECO:0000256" key="1">
    <source>
        <dbReference type="SAM" id="Phobius"/>
    </source>
</evidence>
<dbReference type="InParanoid" id="A2ENS6"/>
<sequence length="74" mass="8174">MLFENDLEVVLLGQDAVKTADQVKEDTKNIEKKNKNFPVWAIAVIVVASVFVLVIIIVVVIICVKKSGRVYGSD</sequence>
<keyword evidence="3" id="KW-1185">Reference proteome</keyword>
<evidence type="ECO:0000313" key="2">
    <source>
        <dbReference type="EMBL" id="EAY05702.1"/>
    </source>
</evidence>
<keyword evidence="1" id="KW-0472">Membrane</keyword>
<keyword evidence="1" id="KW-0812">Transmembrane</keyword>
<evidence type="ECO:0000313" key="3">
    <source>
        <dbReference type="Proteomes" id="UP000001542"/>
    </source>
</evidence>
<dbReference type="AlphaFoldDB" id="A2ENS6"/>
<organism evidence="2 3">
    <name type="scientific">Trichomonas vaginalis (strain ATCC PRA-98 / G3)</name>
    <dbReference type="NCBI Taxonomy" id="412133"/>
    <lineage>
        <taxon>Eukaryota</taxon>
        <taxon>Metamonada</taxon>
        <taxon>Parabasalia</taxon>
        <taxon>Trichomonadida</taxon>
        <taxon>Trichomonadidae</taxon>
        <taxon>Trichomonas</taxon>
    </lineage>
</organism>
<protein>
    <submittedName>
        <fullName evidence="2">Uncharacterized protein</fullName>
    </submittedName>
</protein>
<name>A2ENS6_TRIV3</name>
<keyword evidence="1" id="KW-1133">Transmembrane helix</keyword>
<feature type="transmembrane region" description="Helical" evidence="1">
    <location>
        <begin position="39"/>
        <end position="64"/>
    </location>
</feature>
<gene>
    <name evidence="2" type="ORF">TVAG_005460</name>
</gene>
<dbReference type="VEuPathDB" id="TrichDB:TVAGG3_0666750"/>
<dbReference type="EMBL" id="DS113442">
    <property type="protein sequence ID" value="EAY05702.1"/>
    <property type="molecule type" value="Genomic_DNA"/>
</dbReference>